<name>A0AAD7JQ65_9AGAR</name>
<keyword evidence="2" id="KW-1185">Reference proteome</keyword>
<reference evidence="1" key="1">
    <citation type="submission" date="2023-03" db="EMBL/GenBank/DDBJ databases">
        <title>Massive genome expansion in bonnet fungi (Mycena s.s.) driven by repeated elements and novel gene families across ecological guilds.</title>
        <authorList>
            <consortium name="Lawrence Berkeley National Laboratory"/>
            <person name="Harder C.B."/>
            <person name="Miyauchi S."/>
            <person name="Viragh M."/>
            <person name="Kuo A."/>
            <person name="Thoen E."/>
            <person name="Andreopoulos B."/>
            <person name="Lu D."/>
            <person name="Skrede I."/>
            <person name="Drula E."/>
            <person name="Henrissat B."/>
            <person name="Morin E."/>
            <person name="Kohler A."/>
            <person name="Barry K."/>
            <person name="LaButti K."/>
            <person name="Morin E."/>
            <person name="Salamov A."/>
            <person name="Lipzen A."/>
            <person name="Mereny Z."/>
            <person name="Hegedus B."/>
            <person name="Baldrian P."/>
            <person name="Stursova M."/>
            <person name="Weitz H."/>
            <person name="Taylor A."/>
            <person name="Grigoriev I.V."/>
            <person name="Nagy L.G."/>
            <person name="Martin F."/>
            <person name="Kauserud H."/>
        </authorList>
    </citation>
    <scope>NUCLEOTIDE SEQUENCE</scope>
    <source>
        <strain evidence="1">CBHHK188m</strain>
    </source>
</reference>
<organism evidence="1 2">
    <name type="scientific">Mycena maculata</name>
    <dbReference type="NCBI Taxonomy" id="230809"/>
    <lineage>
        <taxon>Eukaryota</taxon>
        <taxon>Fungi</taxon>
        <taxon>Dikarya</taxon>
        <taxon>Basidiomycota</taxon>
        <taxon>Agaricomycotina</taxon>
        <taxon>Agaricomycetes</taxon>
        <taxon>Agaricomycetidae</taxon>
        <taxon>Agaricales</taxon>
        <taxon>Marasmiineae</taxon>
        <taxon>Mycenaceae</taxon>
        <taxon>Mycena</taxon>
    </lineage>
</organism>
<evidence type="ECO:0000313" key="2">
    <source>
        <dbReference type="Proteomes" id="UP001215280"/>
    </source>
</evidence>
<protein>
    <submittedName>
        <fullName evidence="1">Uncharacterized protein</fullName>
    </submittedName>
</protein>
<dbReference type="EMBL" id="JARJLG010000025">
    <property type="protein sequence ID" value="KAJ7769586.1"/>
    <property type="molecule type" value="Genomic_DNA"/>
</dbReference>
<accession>A0AAD7JQ65</accession>
<gene>
    <name evidence="1" type="ORF">DFH07DRAFT_768858</name>
</gene>
<dbReference type="AlphaFoldDB" id="A0AAD7JQ65"/>
<comment type="caution">
    <text evidence="1">The sequence shown here is derived from an EMBL/GenBank/DDBJ whole genome shotgun (WGS) entry which is preliminary data.</text>
</comment>
<proteinExistence type="predicted"/>
<dbReference type="Proteomes" id="UP001215280">
    <property type="component" value="Unassembled WGS sequence"/>
</dbReference>
<sequence length="219" mass="23024">MSKHLEATLAISGYKGKAADLCGTPLFQSSRGLVHRSEPTSNIPVCSSARCARREFAPAERAQLWRPSSVVVRGAGSSTVRGRRGVTAAPRCRMRQRTGLWSWIACGGGGERTALSAGGEGEVNKPGKNAHLKKKKKKKKSTVETWLRRCVLAGVADLDRLASRSAEFVGDQGGVFALVTSTVVSAAASPARRWRGRGETAVARAAGANGIGGVESLLA</sequence>
<evidence type="ECO:0000313" key="1">
    <source>
        <dbReference type="EMBL" id="KAJ7769586.1"/>
    </source>
</evidence>